<feature type="domain" description="DNA helicase Pif1-like 2B" evidence="1">
    <location>
        <begin position="1"/>
        <end position="41"/>
    </location>
</feature>
<dbReference type="InterPro" id="IPR027417">
    <property type="entry name" value="P-loop_NTPase"/>
</dbReference>
<evidence type="ECO:0000259" key="1">
    <source>
        <dbReference type="Pfam" id="PF21530"/>
    </source>
</evidence>
<name>A0A9D5AFQ4_PEA</name>
<accession>A0A9D5AFQ4</accession>
<dbReference type="Pfam" id="PF21530">
    <property type="entry name" value="Pif1_2B_dom"/>
    <property type="match status" value="1"/>
</dbReference>
<evidence type="ECO:0000313" key="2">
    <source>
        <dbReference type="EMBL" id="KAI5406553.1"/>
    </source>
</evidence>
<proteinExistence type="predicted"/>
<organism evidence="2 3">
    <name type="scientific">Pisum sativum</name>
    <name type="common">Garden pea</name>
    <name type="synonym">Lathyrus oleraceus</name>
    <dbReference type="NCBI Taxonomy" id="3888"/>
    <lineage>
        <taxon>Eukaryota</taxon>
        <taxon>Viridiplantae</taxon>
        <taxon>Streptophyta</taxon>
        <taxon>Embryophyta</taxon>
        <taxon>Tracheophyta</taxon>
        <taxon>Spermatophyta</taxon>
        <taxon>Magnoliopsida</taxon>
        <taxon>eudicotyledons</taxon>
        <taxon>Gunneridae</taxon>
        <taxon>Pentapetalae</taxon>
        <taxon>rosids</taxon>
        <taxon>fabids</taxon>
        <taxon>Fabales</taxon>
        <taxon>Fabaceae</taxon>
        <taxon>Papilionoideae</taxon>
        <taxon>50 kb inversion clade</taxon>
        <taxon>NPAAA clade</taxon>
        <taxon>Hologalegina</taxon>
        <taxon>IRL clade</taxon>
        <taxon>Fabeae</taxon>
        <taxon>Lathyrus</taxon>
    </lineage>
</organism>
<dbReference type="SUPFAM" id="SSF52540">
    <property type="entry name" value="P-loop containing nucleoside triphosphate hydrolases"/>
    <property type="match status" value="1"/>
</dbReference>
<sequence length="103" mass="11662">KTSGLPNHSMKLKISSCIMLIWNLDQSEGLRNGTRLIVTRLENHVIEAKIISGNHIENTIYIPKMSLSPCPLKLIIRQFSIIVSFAMTINKSQGQYLGYVDLY</sequence>
<feature type="non-terminal residue" evidence="2">
    <location>
        <position position="1"/>
    </location>
</feature>
<gene>
    <name evidence="2" type="ORF">KIW84_053042</name>
</gene>
<keyword evidence="3" id="KW-1185">Reference proteome</keyword>
<comment type="caution">
    <text evidence="2">The sequence shown here is derived from an EMBL/GenBank/DDBJ whole genome shotgun (WGS) entry which is preliminary data.</text>
</comment>
<reference evidence="2 3" key="1">
    <citation type="journal article" date="2022" name="Nat. Genet.">
        <title>Improved pea reference genome and pan-genome highlight genomic features and evolutionary characteristics.</title>
        <authorList>
            <person name="Yang T."/>
            <person name="Liu R."/>
            <person name="Luo Y."/>
            <person name="Hu S."/>
            <person name="Wang D."/>
            <person name="Wang C."/>
            <person name="Pandey M.K."/>
            <person name="Ge S."/>
            <person name="Xu Q."/>
            <person name="Li N."/>
            <person name="Li G."/>
            <person name="Huang Y."/>
            <person name="Saxena R.K."/>
            <person name="Ji Y."/>
            <person name="Li M."/>
            <person name="Yan X."/>
            <person name="He Y."/>
            <person name="Liu Y."/>
            <person name="Wang X."/>
            <person name="Xiang C."/>
            <person name="Varshney R.K."/>
            <person name="Ding H."/>
            <person name="Gao S."/>
            <person name="Zong X."/>
        </authorList>
    </citation>
    <scope>NUCLEOTIDE SEQUENCE [LARGE SCALE GENOMIC DNA]</scope>
    <source>
        <strain evidence="2 3">cv. Zhongwan 6</strain>
    </source>
</reference>
<dbReference type="Proteomes" id="UP001058974">
    <property type="component" value="Chromosome 5"/>
</dbReference>
<dbReference type="GO" id="GO:0006260">
    <property type="term" value="P:DNA replication"/>
    <property type="evidence" value="ECO:0007669"/>
    <property type="project" value="TreeGrafter"/>
</dbReference>
<dbReference type="PANTHER" id="PTHR23274:SF48">
    <property type="entry name" value="ATP-DEPENDENT DNA HELICASE"/>
    <property type="match status" value="1"/>
</dbReference>
<dbReference type="EMBL" id="JAMSHJ010000005">
    <property type="protein sequence ID" value="KAI5406553.1"/>
    <property type="molecule type" value="Genomic_DNA"/>
</dbReference>
<dbReference type="AlphaFoldDB" id="A0A9D5AFQ4"/>
<feature type="non-terminal residue" evidence="2">
    <location>
        <position position="103"/>
    </location>
</feature>
<dbReference type="Gramene" id="Psat05G0304200-T1">
    <property type="protein sequence ID" value="KAI5406553.1"/>
    <property type="gene ID" value="KIW84_053042"/>
</dbReference>
<evidence type="ECO:0000313" key="3">
    <source>
        <dbReference type="Proteomes" id="UP001058974"/>
    </source>
</evidence>
<dbReference type="GO" id="GO:0005657">
    <property type="term" value="C:replication fork"/>
    <property type="evidence" value="ECO:0007669"/>
    <property type="project" value="TreeGrafter"/>
</dbReference>
<dbReference type="PANTHER" id="PTHR23274">
    <property type="entry name" value="DNA HELICASE-RELATED"/>
    <property type="match status" value="1"/>
</dbReference>
<dbReference type="InterPro" id="IPR049163">
    <property type="entry name" value="Pif1-like_2B_dom"/>
</dbReference>
<protein>
    <recommendedName>
        <fullName evidence="1">DNA helicase Pif1-like 2B domain-containing protein</fullName>
    </recommendedName>
</protein>